<evidence type="ECO:0000313" key="1">
    <source>
        <dbReference type="EMBL" id="OGE01340.1"/>
    </source>
</evidence>
<protein>
    <recommendedName>
        <fullName evidence="3">ACT domain-containing protein</fullName>
    </recommendedName>
</protein>
<dbReference type="SUPFAM" id="SSF55021">
    <property type="entry name" value="ACT-like"/>
    <property type="match status" value="1"/>
</dbReference>
<sequence length="215" mass="23984">MISISQVAEELIRRAPSLETALASDIINYSSLARNLKPQIEKKLLKEVKEGAIVMALKRVSLKLRESLPKGEEILNMLGDITIRSNLVDYTFLSSPTLGIAQNRIIEKTKDRKDIFMTITHGISQITIVASQSLEADIKEIFKAETPICTLENLSSLTIKIPLEATKMPGVLYSILKLLAWEGISLTEMISTFTELSIILDNKDIERAFSLLKNP</sequence>
<name>A0A1F5HB87_9BACT</name>
<gene>
    <name evidence="1" type="ORF">A2196_04270</name>
</gene>
<dbReference type="AlphaFoldDB" id="A0A1F5HB87"/>
<evidence type="ECO:0008006" key="3">
    <source>
        <dbReference type="Google" id="ProtNLM"/>
    </source>
</evidence>
<dbReference type="EMBL" id="MFCA01000028">
    <property type="protein sequence ID" value="OGE01340.1"/>
    <property type="molecule type" value="Genomic_DNA"/>
</dbReference>
<organism evidence="1 2">
    <name type="scientific">Candidatus Curtissbacteria bacterium RIFOXYA1_FULL_41_14</name>
    <dbReference type="NCBI Taxonomy" id="1797737"/>
    <lineage>
        <taxon>Bacteria</taxon>
        <taxon>Candidatus Curtissiibacteriota</taxon>
    </lineage>
</organism>
<dbReference type="STRING" id="1797737.A2196_04270"/>
<dbReference type="Proteomes" id="UP000176751">
    <property type="component" value="Unassembled WGS sequence"/>
</dbReference>
<dbReference type="Gene3D" id="3.30.2130.10">
    <property type="entry name" value="VC0802-like"/>
    <property type="match status" value="1"/>
</dbReference>
<comment type="caution">
    <text evidence="1">The sequence shown here is derived from an EMBL/GenBank/DDBJ whole genome shotgun (WGS) entry which is preliminary data.</text>
</comment>
<evidence type="ECO:0000313" key="2">
    <source>
        <dbReference type="Proteomes" id="UP000176751"/>
    </source>
</evidence>
<reference evidence="1 2" key="1">
    <citation type="journal article" date="2016" name="Nat. Commun.">
        <title>Thousands of microbial genomes shed light on interconnected biogeochemical processes in an aquifer system.</title>
        <authorList>
            <person name="Anantharaman K."/>
            <person name="Brown C.T."/>
            <person name="Hug L.A."/>
            <person name="Sharon I."/>
            <person name="Castelle C.J."/>
            <person name="Probst A.J."/>
            <person name="Thomas B.C."/>
            <person name="Singh A."/>
            <person name="Wilkins M.J."/>
            <person name="Karaoz U."/>
            <person name="Brodie E.L."/>
            <person name="Williams K.H."/>
            <person name="Hubbard S.S."/>
            <person name="Banfield J.F."/>
        </authorList>
    </citation>
    <scope>NUCLEOTIDE SEQUENCE [LARGE SCALE GENOMIC DNA]</scope>
</reference>
<accession>A0A1F5HB87</accession>
<proteinExistence type="predicted"/>
<dbReference type="InterPro" id="IPR045865">
    <property type="entry name" value="ACT-like_dom_sf"/>
</dbReference>